<evidence type="ECO:0000313" key="2">
    <source>
        <dbReference type="EMBL" id="RKP28686.1"/>
    </source>
</evidence>
<dbReference type="OrthoDB" id="48509at2759"/>
<dbReference type="AlphaFoldDB" id="A0A4P9Z7R3"/>
<reference evidence="3" key="1">
    <citation type="journal article" date="2018" name="Nat. Microbiol.">
        <title>Leveraging single-cell genomics to expand the fungal tree of life.</title>
        <authorList>
            <person name="Ahrendt S.R."/>
            <person name="Quandt C.A."/>
            <person name="Ciobanu D."/>
            <person name="Clum A."/>
            <person name="Salamov A."/>
            <person name="Andreopoulos B."/>
            <person name="Cheng J.F."/>
            <person name="Woyke T."/>
            <person name="Pelin A."/>
            <person name="Henrissat B."/>
            <person name="Reynolds N.K."/>
            <person name="Benny G.L."/>
            <person name="Smith M.E."/>
            <person name="James T.Y."/>
            <person name="Grigoriev I.V."/>
        </authorList>
    </citation>
    <scope>NUCLEOTIDE SEQUENCE [LARGE SCALE GENOMIC DNA]</scope>
    <source>
        <strain evidence="3">Baker2002</strain>
    </source>
</reference>
<gene>
    <name evidence="2" type="ORF">METBISCDRAFT_28891</name>
</gene>
<proteinExistence type="predicted"/>
<evidence type="ECO:0000256" key="1">
    <source>
        <dbReference type="SAM" id="MobiDB-lite"/>
    </source>
</evidence>
<name>A0A4P9Z7R3_9ASCO</name>
<feature type="non-terminal residue" evidence="2">
    <location>
        <position position="1"/>
    </location>
</feature>
<sequence>DDLLEVFTTLPIPGDSQQLISETIYSSSATMDGRRFAQEFMKKRQQVERQIGANMIGSWSGAIASSADKTPVVNDDGWSTSVKSKKKGKVQ</sequence>
<organism evidence="2 3">
    <name type="scientific">Metschnikowia bicuspidata</name>
    <dbReference type="NCBI Taxonomy" id="27322"/>
    <lineage>
        <taxon>Eukaryota</taxon>
        <taxon>Fungi</taxon>
        <taxon>Dikarya</taxon>
        <taxon>Ascomycota</taxon>
        <taxon>Saccharomycotina</taxon>
        <taxon>Pichiomycetes</taxon>
        <taxon>Metschnikowiaceae</taxon>
        <taxon>Metschnikowia</taxon>
    </lineage>
</organism>
<evidence type="ECO:0000313" key="3">
    <source>
        <dbReference type="Proteomes" id="UP000268321"/>
    </source>
</evidence>
<feature type="region of interest" description="Disordered" evidence="1">
    <location>
        <begin position="68"/>
        <end position="91"/>
    </location>
</feature>
<keyword evidence="3" id="KW-1185">Reference proteome</keyword>
<protein>
    <submittedName>
        <fullName evidence="2">Uncharacterized protein</fullName>
    </submittedName>
</protein>
<accession>A0A4P9Z7R3</accession>
<dbReference type="EMBL" id="ML004683">
    <property type="protein sequence ID" value="RKP28686.1"/>
    <property type="molecule type" value="Genomic_DNA"/>
</dbReference>
<dbReference type="Proteomes" id="UP000268321">
    <property type="component" value="Unassembled WGS sequence"/>
</dbReference>